<feature type="compositionally biased region" description="Low complexity" evidence="3">
    <location>
        <begin position="1058"/>
        <end position="1073"/>
    </location>
</feature>
<reference evidence="5 6" key="1">
    <citation type="submission" date="2022-05" db="EMBL/GenBank/DDBJ databases">
        <authorList>
            <consortium name="Genoscope - CEA"/>
            <person name="William W."/>
        </authorList>
    </citation>
    <scope>NUCLEOTIDE SEQUENCE [LARGE SCALE GENOMIC DNA]</scope>
</reference>
<evidence type="ECO:0000313" key="5">
    <source>
        <dbReference type="EMBL" id="CAH3195432.1"/>
    </source>
</evidence>
<keyword evidence="6" id="KW-1185">Reference proteome</keyword>
<dbReference type="EMBL" id="CALNXI010004268">
    <property type="protein sequence ID" value="CAH3195432.1"/>
    <property type="molecule type" value="Genomic_DNA"/>
</dbReference>
<dbReference type="CDD" id="cd17933">
    <property type="entry name" value="DEXSc_RecD-like"/>
    <property type="match status" value="1"/>
</dbReference>
<dbReference type="InterPro" id="IPR058839">
    <property type="entry name" value="WHD_HELB"/>
</dbReference>
<dbReference type="Gene3D" id="2.30.30.940">
    <property type="match status" value="1"/>
</dbReference>
<dbReference type="Gene3D" id="3.40.50.300">
    <property type="entry name" value="P-loop containing nucleotide triphosphate hydrolases"/>
    <property type="match status" value="3"/>
</dbReference>
<feature type="compositionally biased region" description="Basic and acidic residues" evidence="3">
    <location>
        <begin position="1044"/>
        <end position="1054"/>
    </location>
</feature>
<accession>A0ABN8SV58</accession>
<dbReference type="CDD" id="cd18809">
    <property type="entry name" value="SF1_C_RecD"/>
    <property type="match status" value="1"/>
</dbReference>
<dbReference type="SUPFAM" id="SSF52540">
    <property type="entry name" value="P-loop containing nucleoside triphosphate hydrolases"/>
    <property type="match status" value="2"/>
</dbReference>
<sequence>MPSFTGYTPYTKKEENRDRGDDSVFGTDSEDEAEDIFEGADFDFSIKKPARQLRQVVQEMKELQRKDGSFYEKPGVARVRGKFDPLFSKPWWRVELQVNTVKSSKHEKIASSLPSYMYRTDDGLGKDILSLFLQACEVHEQHVTMFLEFIRNNNLRPSLNSLLENLNQFSHSSEDHEEVAHQIQTSLHHAPTGKAFLVPEFTRFAHRLLPRHVCSIFDECSLELLQELERTINMEPWIFGYWTVLSSRYDLSGCEAKLTSFQECNLFQKMPVIMKDALRLYYKLCEKIRKFGHTYVHLSQLKGWETNVRHWEESLSYLSSIDAVETCDDHLGDERIVFLPYLRRFEQRIANNLSYIMHKEPWIGNIDVEQQEFEGDEDQIKAAKLITEKPVVVMSGRGGCGKTFVVSKVLLKALERKKEEIRREFCEDVDDQLTAGIADTVPKEAKPCHSLIPDTQGDKDSMKKEVFQDFCDDLDDNHAVILDAIPEEARSCHSSGLNMQADHDKDSTHQKEVTRKIKKKQKEVDEAVLLTAPTGKAASILGSRIGLEAYTLHSVIYSFINWEQKSQEENDWKFHNVRLLVCDECSLVSVKVFSKLLSCLKEWSELQQVILLGDIKQLPSIEPGNFLCDVYQTLAMHGVAVTLKTNHRSDSDLIVQNAVKISQPPRQMPHFDDLRMFHSIDCSSYGGDKQRETDVVKQVINDVLKREELQDPKSSQFVAFRNVDCNLINEQCARHYNNHSLLSRKPDYQIGDKICIRRNVECNDVYGKRPVKLCNGEIFFIHDITEEQDSRGKKKVYFILVSGQTMLKTRLKIRFGELKAAKLCHAWARTIHTFQGSEIETLVYVVGRPHYQNWQHVYTAITRGIRRVIIIHNPSYLQKAIHTCPEPRQTKLKEDITRQLHYCDPPWSEGDSSETGEQTGPHRLQSNLMHDSVHQVESSDPCGLARGSDSSNHHTADQERPYTNGMEYTVDQLRLRELEACFEVSWSDDDDDGLEQFDAQEAQSNELKTIAAYPEVDNAHSWQEERVDRGQPNVLNVSNFVNLEESRAKEDSTSRLRTTSPGTSTQTQQTSSSVDGALPTSPLKRKHPDSENSEHIFCSKAPPQSPLNCFASSLSSVSPLKHNSLGSRKVILADFSSWCRICKTNINIKDKITYFNEGSRKWWIHSECA</sequence>
<feature type="domain" description="DNA helicase B winged helix" evidence="4">
    <location>
        <begin position="228"/>
        <end position="326"/>
    </location>
</feature>
<evidence type="ECO:0000313" key="6">
    <source>
        <dbReference type="Proteomes" id="UP001159427"/>
    </source>
</evidence>
<protein>
    <recommendedName>
        <fullName evidence="4">DNA helicase B winged helix domain-containing protein</fullName>
    </recommendedName>
</protein>
<dbReference type="Pfam" id="PF25894">
    <property type="entry name" value="WHD_HELB"/>
    <property type="match status" value="1"/>
</dbReference>
<feature type="region of interest" description="Disordered" evidence="3">
    <location>
        <begin position="1040"/>
        <end position="1098"/>
    </location>
</feature>
<feature type="compositionally biased region" description="Basic and acidic residues" evidence="3">
    <location>
        <begin position="951"/>
        <end position="960"/>
    </location>
</feature>
<dbReference type="Proteomes" id="UP001159427">
    <property type="component" value="Unassembled WGS sequence"/>
</dbReference>
<keyword evidence="1" id="KW-0547">Nucleotide-binding</keyword>
<dbReference type="PANTHER" id="PTHR43788:SF6">
    <property type="entry name" value="DNA HELICASE B"/>
    <property type="match status" value="1"/>
</dbReference>
<name>A0ABN8SV58_9CNID</name>
<evidence type="ECO:0000259" key="4">
    <source>
        <dbReference type="Pfam" id="PF25894"/>
    </source>
</evidence>
<feature type="region of interest" description="Disordered" evidence="3">
    <location>
        <begin position="1"/>
        <end position="29"/>
    </location>
</feature>
<feature type="compositionally biased region" description="Basic and acidic residues" evidence="3">
    <location>
        <begin position="11"/>
        <end position="22"/>
    </location>
</feature>
<organism evidence="5 6">
    <name type="scientific">Porites evermanni</name>
    <dbReference type="NCBI Taxonomy" id="104178"/>
    <lineage>
        <taxon>Eukaryota</taxon>
        <taxon>Metazoa</taxon>
        <taxon>Cnidaria</taxon>
        <taxon>Anthozoa</taxon>
        <taxon>Hexacorallia</taxon>
        <taxon>Scleractinia</taxon>
        <taxon>Fungiina</taxon>
        <taxon>Poritidae</taxon>
        <taxon>Porites</taxon>
    </lineage>
</organism>
<feature type="region of interest" description="Disordered" evidence="3">
    <location>
        <begin position="903"/>
        <end position="965"/>
    </location>
</feature>
<dbReference type="InterPro" id="IPR027417">
    <property type="entry name" value="P-loop_NTPase"/>
</dbReference>
<dbReference type="PANTHER" id="PTHR43788">
    <property type="entry name" value="DNA2/NAM7 HELICASE FAMILY MEMBER"/>
    <property type="match status" value="1"/>
</dbReference>
<dbReference type="Pfam" id="PF13604">
    <property type="entry name" value="AAA_30"/>
    <property type="match status" value="1"/>
</dbReference>
<keyword evidence="2" id="KW-0067">ATP-binding</keyword>
<dbReference type="InterPro" id="IPR050534">
    <property type="entry name" value="Coronavir_polyprotein_1ab"/>
</dbReference>
<proteinExistence type="predicted"/>
<comment type="caution">
    <text evidence="5">The sequence shown here is derived from an EMBL/GenBank/DDBJ whole genome shotgun (WGS) entry which is preliminary data.</text>
</comment>
<gene>
    <name evidence="5" type="ORF">PEVE_00030216</name>
</gene>
<feature type="compositionally biased region" description="Polar residues" evidence="3">
    <location>
        <begin position="913"/>
        <end position="929"/>
    </location>
</feature>
<evidence type="ECO:0000256" key="1">
    <source>
        <dbReference type="ARBA" id="ARBA00022741"/>
    </source>
</evidence>
<evidence type="ECO:0000256" key="3">
    <source>
        <dbReference type="SAM" id="MobiDB-lite"/>
    </source>
</evidence>
<evidence type="ECO:0000256" key="2">
    <source>
        <dbReference type="ARBA" id="ARBA00022840"/>
    </source>
</evidence>